<evidence type="ECO:0000313" key="3">
    <source>
        <dbReference type="EMBL" id="MBM7473672.1"/>
    </source>
</evidence>
<keyword evidence="1" id="KW-0119">Carbohydrate metabolism</keyword>
<dbReference type="InterPro" id="IPR036237">
    <property type="entry name" value="Xyl_isomerase-like_sf"/>
</dbReference>
<dbReference type="SUPFAM" id="SSF51658">
    <property type="entry name" value="Xylose isomerase-like"/>
    <property type="match status" value="1"/>
</dbReference>
<dbReference type="InterPro" id="IPR013022">
    <property type="entry name" value="Xyl_isomerase-like_TIM-brl"/>
</dbReference>
<dbReference type="Gene3D" id="3.20.20.150">
    <property type="entry name" value="Divalent-metal-dependent TIM barrel enzymes"/>
    <property type="match status" value="1"/>
</dbReference>
<organism evidence="3 4">
    <name type="scientific">Subtercola frigoramans</name>
    <dbReference type="NCBI Taxonomy" id="120298"/>
    <lineage>
        <taxon>Bacteria</taxon>
        <taxon>Bacillati</taxon>
        <taxon>Actinomycetota</taxon>
        <taxon>Actinomycetes</taxon>
        <taxon>Micrococcales</taxon>
        <taxon>Microbacteriaceae</taxon>
        <taxon>Subtercola</taxon>
    </lineage>
</organism>
<dbReference type="PANTHER" id="PTHR12110">
    <property type="entry name" value="HYDROXYPYRUVATE ISOMERASE"/>
    <property type="match status" value="1"/>
</dbReference>
<dbReference type="InterPro" id="IPR050312">
    <property type="entry name" value="IolE/XylAMocC-like"/>
</dbReference>
<dbReference type="Pfam" id="PF01261">
    <property type="entry name" value="AP_endonuc_2"/>
    <property type="match status" value="1"/>
</dbReference>
<dbReference type="GO" id="GO:0050114">
    <property type="term" value="F:myo-inosose-2 dehydratase activity"/>
    <property type="evidence" value="ECO:0007669"/>
    <property type="project" value="UniProtKB-EC"/>
</dbReference>
<comment type="caution">
    <text evidence="3">The sequence shown here is derived from an EMBL/GenBank/DDBJ whole genome shotgun (WGS) entry which is preliminary data.</text>
</comment>
<dbReference type="EC" id="4.2.1.44" evidence="3"/>
<keyword evidence="4" id="KW-1185">Reference proteome</keyword>
<evidence type="ECO:0000256" key="1">
    <source>
        <dbReference type="ARBA" id="ARBA00023277"/>
    </source>
</evidence>
<reference evidence="3 4" key="1">
    <citation type="submission" date="2021-01" db="EMBL/GenBank/DDBJ databases">
        <title>Sequencing the genomes of 1000 actinobacteria strains.</title>
        <authorList>
            <person name="Klenk H.-P."/>
        </authorList>
    </citation>
    <scope>NUCLEOTIDE SEQUENCE [LARGE SCALE GENOMIC DNA]</scope>
    <source>
        <strain evidence="3 4">DSM 13057</strain>
    </source>
</reference>
<evidence type="ECO:0000259" key="2">
    <source>
        <dbReference type="Pfam" id="PF01261"/>
    </source>
</evidence>
<evidence type="ECO:0000313" key="4">
    <source>
        <dbReference type="Proteomes" id="UP000776164"/>
    </source>
</evidence>
<accession>A0ABS2L992</accession>
<dbReference type="EMBL" id="JAFBBU010000001">
    <property type="protein sequence ID" value="MBM7473672.1"/>
    <property type="molecule type" value="Genomic_DNA"/>
</dbReference>
<sequence length="299" mass="33077">MSGGLSRQVAICPLPWIREGRERFDNSHSNVERALSDHHAMGYAFVAFGLPDETGESEYRELLDRYSFAPAPGYYSSFFESDDRARENEEVRRVAALHSRFGLTDVFVASSLPPERRRKPAVGHLADADRLLRIADRLSEVAGIFAESGVTAALHPHVASWIETEDEIRAVLDATEGSELAFGPDVGHLFWAGADSVALVKDYRRRIRGIHLKDVCRSAVAAARFASADYSTATADYGIWMEPGRGDVPLDGIFVELGSDFDGWFIIEIDVPHLPDRFDSSAAALQFVTTHPYFRVGSS</sequence>
<proteinExistence type="predicted"/>
<dbReference type="RefSeq" id="WP_205111300.1">
    <property type="nucleotide sequence ID" value="NZ_BAAAHT010000001.1"/>
</dbReference>
<gene>
    <name evidence="3" type="ORF">JOE66_003306</name>
</gene>
<keyword evidence="3" id="KW-0456">Lyase</keyword>
<name>A0ABS2L992_9MICO</name>
<dbReference type="Proteomes" id="UP000776164">
    <property type="component" value="Unassembled WGS sequence"/>
</dbReference>
<feature type="domain" description="Xylose isomerase-like TIM barrel" evidence="2">
    <location>
        <begin position="39"/>
        <end position="284"/>
    </location>
</feature>
<protein>
    <submittedName>
        <fullName evidence="3">Inosose dehydratase</fullName>
        <ecNumber evidence="3">4.2.1.44</ecNumber>
    </submittedName>
</protein>